<keyword evidence="14 28" id="KW-1133">Transmembrane helix</keyword>
<keyword evidence="17 28" id="KW-0472">Membrane</keyword>
<evidence type="ECO:0000256" key="7">
    <source>
        <dbReference type="ARBA" id="ARBA00022643"/>
    </source>
</evidence>
<dbReference type="GO" id="GO:0005789">
    <property type="term" value="C:endoplasmic reticulum membrane"/>
    <property type="evidence" value="ECO:0007669"/>
    <property type="project" value="UniProtKB-SubCell"/>
</dbReference>
<evidence type="ECO:0000313" key="32">
    <source>
        <dbReference type="Ensembl" id="ENSP00000501026.1"/>
    </source>
</evidence>
<keyword evidence="9" id="KW-0819">tRNA processing</keyword>
<dbReference type="InterPro" id="IPR041672">
    <property type="entry name" value="Bap31/Bap29_C"/>
</dbReference>
<evidence type="ECO:0000256" key="22">
    <source>
        <dbReference type="ARBA" id="ARBA00060741"/>
    </source>
</evidence>
<evidence type="ECO:0000256" key="9">
    <source>
        <dbReference type="ARBA" id="ARBA00022694"/>
    </source>
</evidence>
<proteinExistence type="evidence at protein level"/>
<dbReference type="Proteomes" id="UP000005640">
    <property type="component" value="Chromosome 7"/>
</dbReference>
<evidence type="ECO:0000256" key="23">
    <source>
        <dbReference type="ARBA" id="ARBA00066483"/>
    </source>
</evidence>
<dbReference type="SMR" id="A0A669KAY5"/>
<dbReference type="GO" id="GO:0015031">
    <property type="term" value="P:protein transport"/>
    <property type="evidence" value="ECO:0007669"/>
    <property type="project" value="UniProtKB-KW"/>
</dbReference>
<keyword evidence="33" id="KW-1185">Reference proteome</keyword>
<dbReference type="GO" id="GO:0050660">
    <property type="term" value="F:flavin adenine dinucleotide binding"/>
    <property type="evidence" value="ECO:0007669"/>
    <property type="project" value="InterPro"/>
</dbReference>
<evidence type="ECO:0000256" key="11">
    <source>
        <dbReference type="ARBA" id="ARBA00022824"/>
    </source>
</evidence>
<dbReference type="GeneCards" id="DUS4L-BCAP29"/>
<comment type="similarity">
    <text evidence="4">Belongs to the BCAP29/BCAP31 family.</text>
</comment>
<comment type="catalytic activity">
    <reaction evidence="21">
        <text>5,6-dihydrouridine(20a) in tRNA + NADP(+) = uridine(20a) in tRNA + NADPH + H(+)</text>
        <dbReference type="Rhea" id="RHEA:53344"/>
        <dbReference type="Rhea" id="RHEA-COMP:13535"/>
        <dbReference type="Rhea" id="RHEA-COMP:13536"/>
        <dbReference type="ChEBI" id="CHEBI:15378"/>
        <dbReference type="ChEBI" id="CHEBI:57783"/>
        <dbReference type="ChEBI" id="CHEBI:58349"/>
        <dbReference type="ChEBI" id="CHEBI:65315"/>
        <dbReference type="ChEBI" id="CHEBI:74443"/>
        <dbReference type="EC" id="1.3.1.90"/>
    </reaction>
    <physiologicalReaction direction="right-to-left" evidence="21">
        <dbReference type="Rhea" id="RHEA:53346"/>
    </physiologicalReaction>
</comment>
<organism evidence="32 33">
    <name type="scientific">Homo sapiens</name>
    <name type="common">Human</name>
    <dbReference type="NCBI Taxonomy" id="9606"/>
    <lineage>
        <taxon>Eukaryota</taxon>
        <taxon>Metazoa</taxon>
        <taxon>Chordata</taxon>
        <taxon>Craniata</taxon>
        <taxon>Vertebrata</taxon>
        <taxon>Euteleostomi</taxon>
        <taxon>Mammalia</taxon>
        <taxon>Eutheria</taxon>
        <taxon>Euarchontoglires</taxon>
        <taxon>Primates</taxon>
        <taxon>Haplorrhini</taxon>
        <taxon>Catarrhini</taxon>
        <taxon>Hominidae</taxon>
        <taxon>Homo</taxon>
    </lineage>
</organism>
<evidence type="ECO:0000256" key="4">
    <source>
        <dbReference type="ARBA" id="ARBA00007956"/>
    </source>
</evidence>
<evidence type="ECO:0000256" key="15">
    <source>
        <dbReference type="ARBA" id="ARBA00023002"/>
    </source>
</evidence>
<keyword evidence="16 26" id="KW-0175">Coiled coil</keyword>
<dbReference type="Bgee" id="ENSG00000288558">
    <property type="expression patterns" value="Expressed in cerebellar vermis and 98 other cell types or tissues"/>
</dbReference>
<feature type="transmembrane region" description="Helical" evidence="28">
    <location>
        <begin position="245"/>
        <end position="267"/>
    </location>
</feature>
<dbReference type="CDD" id="cd02801">
    <property type="entry name" value="DUS_like_FMN"/>
    <property type="match status" value="1"/>
</dbReference>
<dbReference type="ExpressionAtlas" id="A0A669KAY5">
    <property type="expression patterns" value="baseline and differential"/>
</dbReference>
<dbReference type="InterPro" id="IPR013785">
    <property type="entry name" value="Aldolase_TIM"/>
</dbReference>
<dbReference type="GO" id="GO:0016192">
    <property type="term" value="P:vesicle-mediated transport"/>
    <property type="evidence" value="ECO:0007669"/>
    <property type="project" value="UniProtKB-KW"/>
</dbReference>
<keyword evidence="13" id="KW-0653">Protein transport</keyword>
<keyword evidence="15" id="KW-0560">Oxidoreductase</keyword>
<feature type="domain" description="BAP29/BAP31 transmembrane" evidence="30">
    <location>
        <begin position="241"/>
        <end position="371"/>
    </location>
</feature>
<keyword evidence="8 28" id="KW-0812">Transmembrane</keyword>
<reference evidence="32" key="5">
    <citation type="submission" date="2025-09" db="UniProtKB">
        <authorList>
            <consortium name="Ensembl"/>
        </authorList>
    </citation>
    <scope>IDENTIFICATION</scope>
</reference>
<comment type="catalytic activity">
    <reaction evidence="18">
        <text>5,6-dihydrouridine(20b) in tRNA + NADP(+) = uridine(20b) in tRNA + NADPH + H(+)</text>
        <dbReference type="Rhea" id="RHEA:53356"/>
        <dbReference type="Rhea" id="RHEA-COMP:13537"/>
        <dbReference type="Rhea" id="RHEA-COMP:13538"/>
        <dbReference type="ChEBI" id="CHEBI:15378"/>
        <dbReference type="ChEBI" id="CHEBI:57783"/>
        <dbReference type="ChEBI" id="CHEBI:58349"/>
        <dbReference type="ChEBI" id="CHEBI:65315"/>
        <dbReference type="ChEBI" id="CHEBI:74443"/>
        <dbReference type="EC" id="1.3.1.90"/>
    </reaction>
    <physiologicalReaction direction="right-to-left" evidence="18">
        <dbReference type="Rhea" id="RHEA:53358"/>
    </physiologicalReaction>
</comment>
<keyword evidence="10" id="KW-0053">Apoptosis</keyword>
<evidence type="ECO:0000256" key="27">
    <source>
        <dbReference type="SAM" id="MobiDB-lite"/>
    </source>
</evidence>
<comment type="similarity">
    <text evidence="22">Belongs to the Dus family. Dus4 subfamily.</text>
</comment>
<dbReference type="Pfam" id="PF01207">
    <property type="entry name" value="Dus"/>
    <property type="match status" value="1"/>
</dbReference>
<dbReference type="GeneID" id="115253422"/>
<dbReference type="Gene3D" id="1.20.5.110">
    <property type="match status" value="1"/>
</dbReference>
<reference evidence="32 33" key="3">
    <citation type="journal article" date="2004" name="Nature">
        <title>Finishing the euchromatic sequence of the human genome.</title>
        <authorList>
            <consortium name="International Human Genome Sequencing Consortium"/>
        </authorList>
    </citation>
    <scope>NUCLEOTIDE SEQUENCE [LARGE SCALE GENOMIC DNA]</scope>
</reference>
<gene>
    <name evidence="32" type="primary">DUS4L-BCAP29</name>
</gene>
<dbReference type="EMBL" id="AC078937">
    <property type="status" value="NOT_ANNOTATED_CDS"/>
    <property type="molecule type" value="Genomic_DNA"/>
</dbReference>
<keyword evidence="6" id="KW-0285">Flavoprotein</keyword>
<accession>A0A669KAY5</accession>
<comment type="subcellular location">
    <subcellularLocation>
        <location evidence="3">Endoplasmic reticulum membrane</location>
        <topology evidence="3">Multi-pass membrane protein</topology>
    </subcellularLocation>
</comment>
<evidence type="ECO:0000256" key="21">
    <source>
        <dbReference type="ARBA" id="ARBA00052996"/>
    </source>
</evidence>
<dbReference type="Gene3D" id="3.20.20.70">
    <property type="entry name" value="Aldolase class I"/>
    <property type="match status" value="1"/>
</dbReference>
<evidence type="ECO:0000256" key="2">
    <source>
        <dbReference type="ARBA" id="ARBA00002468"/>
    </source>
</evidence>
<dbReference type="CTD" id="115253422"/>
<dbReference type="MalaCards" id="DUS4L-BCAP29"/>
<keyword evidence="11" id="KW-0256">Endoplasmic reticulum</keyword>
<reference evidence="32 33" key="1">
    <citation type="journal article" date="2001" name="Nature">
        <title>Initial sequencing and analysis of the human genome.</title>
        <authorList>
            <consortium name="International Human Genome Sequencing Consortium"/>
            <person name="Lander E.S."/>
            <person name="Linton L.M."/>
            <person name="Birren B."/>
            <person name="Nusbaum C."/>
            <person name="Zody M.C."/>
            <person name="Baldwin J."/>
            <person name="Devon K."/>
            <person name="Dewar K."/>
            <person name="Doyle M."/>
            <person name="FitzHugh W."/>
            <person name="Funke R."/>
            <person name="Gage D."/>
            <person name="Harris K."/>
            <person name="Heaford A."/>
            <person name="Howland J."/>
            <person name="Kann L."/>
            <person name="Lehoczky J."/>
            <person name="LeVine R."/>
            <person name="McEwan P."/>
            <person name="McKernan K."/>
            <person name="Meldrim J."/>
            <person name="Mesirov J.P."/>
            <person name="Miranda C."/>
            <person name="Morris W."/>
            <person name="Naylor J."/>
            <person name="Raymond C."/>
            <person name="Rosetti M."/>
            <person name="Santos R."/>
            <person name="Sheridan A."/>
            <person name="Sougnez C."/>
            <person name="Stange-Thomann N."/>
            <person name="Stojanovic N."/>
            <person name="Subramanian A."/>
            <person name="Wyman D."/>
            <person name="Rogers J."/>
            <person name="Sulston J."/>
            <person name="Ainscough R."/>
            <person name="Beck S."/>
            <person name="Bentley D."/>
            <person name="Burton J."/>
            <person name="Clee C."/>
            <person name="Carter N."/>
            <person name="Coulson A."/>
            <person name="Deadman R."/>
            <person name="Deloukas P."/>
            <person name="Dunham A."/>
            <person name="Dunham I."/>
            <person name="Durbin R."/>
            <person name="French L."/>
            <person name="Grafham D."/>
            <person name="Gregory S."/>
            <person name="Hubbard T."/>
            <person name="Humphray S."/>
            <person name="Hunt A."/>
            <person name="Jones M."/>
            <person name="Lloyd C."/>
            <person name="McMurray A."/>
            <person name="Matthews L."/>
            <person name="Mercer S."/>
            <person name="Milne S."/>
            <person name="Mullikin J.C."/>
            <person name="Mungall A."/>
            <person name="Plumb R."/>
            <person name="Ross M."/>
            <person name="Shownkeen R."/>
            <person name="Sims S."/>
            <person name="Waterston R.H."/>
            <person name="Wilson R.K."/>
            <person name="Hillier L.W."/>
            <person name="McPherson J.D."/>
            <person name="Marra M.A."/>
            <person name="Mardis E.R."/>
            <person name="Fulton L.A."/>
            <person name="Chinwalla A.T."/>
            <person name="Pepin K.H."/>
            <person name="Gish W.R."/>
            <person name="Chissoe S.L."/>
            <person name="Wendl M.C."/>
            <person name="Delehaunty K.D."/>
            <person name="Miner T.L."/>
            <person name="Delehaunty A."/>
            <person name="Kramer J.B."/>
            <person name="Cook L.L."/>
            <person name="Fulton R.S."/>
            <person name="Johnson D.L."/>
            <person name="Minx P.J."/>
            <person name="Clifton S.W."/>
            <person name="Hawkins T."/>
            <person name="Branscomb E."/>
            <person name="Predki P."/>
            <person name="Richardson P."/>
            <person name="Wenning S."/>
            <person name="Slezak T."/>
            <person name="Doggett N."/>
            <person name="Cheng J.F."/>
            <person name="Olsen A."/>
            <person name="Lucas S."/>
            <person name="Elkin C."/>
            <person name="Uberbacher E."/>
            <person name="Frazier M."/>
            <person name="Gibbs R.A."/>
            <person name="Muzny D.M."/>
            <person name="Scherer S.E."/>
            <person name="Bouck J.B."/>
            <person name="Sodergren E.J."/>
            <person name="Worley K.C."/>
            <person name="Rives C.M."/>
            <person name="Gorrell J.H."/>
            <person name="Metzker M.L."/>
            <person name="Naylor S.L."/>
            <person name="Kucherlapati R.S."/>
            <person name="Nelson D.L."/>
            <person name="Weinstock G.M."/>
            <person name="Sakaki Y."/>
            <person name="Fujiyama A."/>
            <person name="Hattori M."/>
            <person name="Yada T."/>
            <person name="Toyoda A."/>
            <person name="Itoh T."/>
            <person name="Kawagoe C."/>
            <person name="Watanabe H."/>
            <person name="Totoki Y."/>
            <person name="Taylor T."/>
            <person name="Weissenbach J."/>
            <person name="Heilig R."/>
            <person name="Saurin W."/>
            <person name="Artiguenave F."/>
            <person name="Brottier P."/>
            <person name="Bruls T."/>
            <person name="Pelletier E."/>
            <person name="Robert C."/>
            <person name="Wincker P."/>
            <person name="Smith D.R."/>
            <person name="Doucette-Stamm L."/>
            <person name="Rubenfield M."/>
            <person name="Weinstock K."/>
            <person name="Lee H.M."/>
            <person name="Dubois J."/>
            <person name="Rosenthal A."/>
            <person name="Platzer M."/>
            <person name="Nyakatura G."/>
            <person name="Taudien S."/>
            <person name="Rump A."/>
            <person name="Yang H."/>
            <person name="Yu J."/>
            <person name="Wang J."/>
            <person name="Huang G."/>
            <person name="Gu J."/>
            <person name="Hood L."/>
            <person name="Rowen L."/>
            <person name="Madan A."/>
            <person name="Qin S."/>
            <person name="Davis R.W."/>
            <person name="Federspiel N.A."/>
            <person name="Abola A.P."/>
            <person name="Proctor M.J."/>
            <person name="Myers R.M."/>
            <person name="Schmutz J."/>
            <person name="Dickson M."/>
            <person name="Grimwood J."/>
            <person name="Cox D.R."/>
            <person name="Olson M.V."/>
            <person name="Kaul R."/>
            <person name="Raymond C."/>
            <person name="Shimizu N."/>
            <person name="Kawasaki K."/>
            <person name="Minoshima S."/>
            <person name="Evans G.A."/>
            <person name="Athanasiou M."/>
            <person name="Schultz R."/>
            <person name="Roe B.A."/>
            <person name="Chen F."/>
            <person name="Pan H."/>
            <person name="Ramser J."/>
            <person name="Lehrach H."/>
            <person name="Reinhardt R."/>
            <person name="McCombie W.R."/>
            <person name="de la Bastide M."/>
            <person name="Dedhia N."/>
            <person name="Blocker H."/>
            <person name="Hornischer K."/>
            <person name="Nordsiek G."/>
            <person name="Agarwala R."/>
            <person name="Aravind L."/>
            <person name="Bailey J.A."/>
            <person name="Bateman A."/>
            <person name="Batzoglou S."/>
            <person name="Birney E."/>
            <person name="Bork P."/>
            <person name="Brown D.G."/>
            <person name="Burge C.B."/>
            <person name="Cerutti L."/>
            <person name="Chen H.C."/>
            <person name="Church D."/>
            <person name="Clamp M."/>
            <person name="Copley R.R."/>
            <person name="Doerks T."/>
            <person name="Eddy S.R."/>
            <person name="Eichler E.E."/>
            <person name="Furey T.S."/>
            <person name="Galagan J."/>
            <person name="Gilbert J.G."/>
            <person name="Harmon C."/>
            <person name="Hayashizaki Y."/>
            <person name="Haussler D."/>
            <person name="Hermjakob H."/>
            <person name="Hokamp K."/>
            <person name="Jang W."/>
            <person name="Johnson L.S."/>
            <person name="Jones T.A."/>
            <person name="Kasif S."/>
            <person name="Kaspryzk A."/>
            <person name="Kennedy S."/>
            <person name="Kent W.J."/>
            <person name="Kitts P."/>
            <person name="Koonin E.V."/>
            <person name="Korf I."/>
            <person name="Kulp D."/>
            <person name="Lancet D."/>
            <person name="Lowe T.M."/>
            <person name="McLysaght A."/>
            <person name="Mikkelsen T."/>
            <person name="Moran J.V."/>
            <person name="Mulder N."/>
            <person name="Pollara V.J."/>
            <person name="Ponting C.P."/>
            <person name="Schuler G."/>
            <person name="Schultz J."/>
            <person name="Slater G."/>
            <person name="Smit A.F."/>
            <person name="Stupka E."/>
            <person name="Szustakowski J."/>
            <person name="Thierry-Mieg D."/>
            <person name="Thierry-Mieg J."/>
            <person name="Wagner L."/>
            <person name="Wallis J."/>
            <person name="Wheeler R."/>
            <person name="Williams A."/>
            <person name="Wolf Y.I."/>
            <person name="Wolfe K.H."/>
            <person name="Yang S.P."/>
            <person name="Yeh R.F."/>
            <person name="Collins F."/>
            <person name="Guyer M.S."/>
            <person name="Peterson J."/>
            <person name="Felsenfeld A."/>
            <person name="Wetterstrand K.A."/>
            <person name="Patrinos A."/>
            <person name="Morgan M.J."/>
            <person name="de Jong P."/>
            <person name="Catanese J.J."/>
            <person name="Osoegawa K."/>
            <person name="Shizuya H."/>
            <person name="Choi S."/>
            <person name="Chen Y.J."/>
        </authorList>
    </citation>
    <scope>NUCLEOTIDE SEQUENCE [LARGE SCALE GENOMIC DNA]</scope>
</reference>
<evidence type="ECO:0000256" key="5">
    <source>
        <dbReference type="ARBA" id="ARBA00022448"/>
    </source>
</evidence>
<dbReference type="PANTHER" id="PTHR11082">
    <property type="entry name" value="TRNA-DIHYDROURIDINE SYNTHASE"/>
    <property type="match status" value="1"/>
</dbReference>
<name>A0A669KAY5_HUMAN</name>
<dbReference type="AlphaFoldDB" id="A0A669KAY5"/>
<evidence type="ECO:0000256" key="24">
    <source>
        <dbReference type="ARBA" id="ARBA00073608"/>
    </source>
</evidence>
<evidence type="ECO:0000256" key="16">
    <source>
        <dbReference type="ARBA" id="ARBA00023054"/>
    </source>
</evidence>
<evidence type="ECO:0000256" key="17">
    <source>
        <dbReference type="ARBA" id="ARBA00023136"/>
    </source>
</evidence>
<dbReference type="Pfam" id="PF05529">
    <property type="entry name" value="Bap31"/>
    <property type="match status" value="1"/>
</dbReference>
<evidence type="ECO:0000256" key="1">
    <source>
        <dbReference type="ARBA" id="ARBA00001917"/>
    </source>
</evidence>
<evidence type="ECO:0000256" key="12">
    <source>
        <dbReference type="ARBA" id="ARBA00022892"/>
    </source>
</evidence>
<dbReference type="PROSITE" id="PS01136">
    <property type="entry name" value="UPF0034"/>
    <property type="match status" value="1"/>
</dbReference>
<evidence type="ECO:0000256" key="3">
    <source>
        <dbReference type="ARBA" id="ARBA00004477"/>
    </source>
</evidence>
<comment type="catalytic activity">
    <reaction evidence="19">
        <text>5,6-dihydrouridine(20a) in tRNA + NAD(+) = uridine(20a) in tRNA + NADH + H(+)</text>
        <dbReference type="Rhea" id="RHEA:53348"/>
        <dbReference type="Rhea" id="RHEA-COMP:13535"/>
        <dbReference type="Rhea" id="RHEA-COMP:13536"/>
        <dbReference type="ChEBI" id="CHEBI:15378"/>
        <dbReference type="ChEBI" id="CHEBI:57540"/>
        <dbReference type="ChEBI" id="CHEBI:57945"/>
        <dbReference type="ChEBI" id="CHEBI:65315"/>
        <dbReference type="ChEBI" id="CHEBI:74443"/>
        <dbReference type="EC" id="1.3.1.90"/>
    </reaction>
    <physiologicalReaction direction="right-to-left" evidence="19">
        <dbReference type="Rhea" id="RHEA:53350"/>
    </physiologicalReaction>
</comment>
<evidence type="ECO:0000256" key="14">
    <source>
        <dbReference type="ARBA" id="ARBA00022989"/>
    </source>
</evidence>
<comment type="cofactor">
    <cofactor evidence="1">
        <name>FMN</name>
        <dbReference type="ChEBI" id="CHEBI:58210"/>
    </cofactor>
</comment>
<evidence type="ECO:0000256" key="28">
    <source>
        <dbReference type="SAM" id="Phobius"/>
    </source>
</evidence>
<evidence type="ECO:0000256" key="26">
    <source>
        <dbReference type="SAM" id="Coils"/>
    </source>
</evidence>
<evidence type="ECO:0000256" key="13">
    <source>
        <dbReference type="ARBA" id="ARBA00022927"/>
    </source>
</evidence>
<evidence type="ECO:0000256" key="10">
    <source>
        <dbReference type="ARBA" id="ARBA00022703"/>
    </source>
</evidence>
<evidence type="ECO:0000259" key="31">
    <source>
        <dbReference type="Pfam" id="PF18035"/>
    </source>
</evidence>
<dbReference type="InterPro" id="IPR040463">
    <property type="entry name" value="BAP29/BAP31_N"/>
</dbReference>
<keyword evidence="7" id="KW-0288">FMN</keyword>
<feature type="coiled-coil region" evidence="26">
    <location>
        <begin position="381"/>
        <end position="472"/>
    </location>
</feature>
<comment type="catalytic activity">
    <reaction evidence="20">
        <text>5,6-dihydrouridine(20b) in tRNA + NAD(+) = uridine(20b) in tRNA + NADH + H(+)</text>
        <dbReference type="Rhea" id="RHEA:53352"/>
        <dbReference type="Rhea" id="RHEA-COMP:13537"/>
        <dbReference type="Rhea" id="RHEA-COMP:13538"/>
        <dbReference type="ChEBI" id="CHEBI:15378"/>
        <dbReference type="ChEBI" id="CHEBI:57540"/>
        <dbReference type="ChEBI" id="CHEBI:57945"/>
        <dbReference type="ChEBI" id="CHEBI:65315"/>
        <dbReference type="ChEBI" id="CHEBI:74443"/>
        <dbReference type="EC" id="1.3.1.90"/>
    </reaction>
    <physiologicalReaction direction="right-to-left" evidence="20">
        <dbReference type="Rhea" id="RHEA:53354"/>
    </physiologicalReaction>
</comment>
<dbReference type="Ensembl" id="ENST00000673757.1">
    <property type="protein sequence ID" value="ENSP00000501026.1"/>
    <property type="gene ID" value="ENSG00000288558.3"/>
</dbReference>
<dbReference type="KEGG" id="hsa:115253422"/>
<evidence type="ECO:0000256" key="6">
    <source>
        <dbReference type="ARBA" id="ARBA00022630"/>
    </source>
</evidence>
<dbReference type="EMBL" id="AC002381">
    <property type="status" value="NOT_ANNOTATED_CDS"/>
    <property type="molecule type" value="Genomic_DNA"/>
</dbReference>
<evidence type="ECO:0007829" key="35">
    <source>
        <dbReference type="ProteomicsDB" id="A0A669KAY5"/>
    </source>
</evidence>
<dbReference type="EMBL" id="AC004839">
    <property type="status" value="NOT_ANNOTATED_CDS"/>
    <property type="molecule type" value="Genomic_DNA"/>
</dbReference>
<evidence type="ECO:0000256" key="8">
    <source>
        <dbReference type="ARBA" id="ARBA00022692"/>
    </source>
</evidence>
<dbReference type="InterPro" id="IPR018517">
    <property type="entry name" value="tRNA_hU_synthase_CS"/>
</dbReference>
<evidence type="ECO:0000259" key="29">
    <source>
        <dbReference type="Pfam" id="PF01207"/>
    </source>
</evidence>
<dbReference type="Pfam" id="PF18035">
    <property type="entry name" value="Bap31_Bap29_C"/>
    <property type="match status" value="1"/>
</dbReference>
<dbReference type="MassIVE" id="A0A669KAY5"/>
<dbReference type="AGR" id="HGNC:54422"/>
<keyword evidence="5" id="KW-0813">Transport</keyword>
<feature type="region of interest" description="Disordered" evidence="27">
    <location>
        <begin position="480"/>
        <end position="503"/>
    </location>
</feature>
<feature type="transmembrane region" description="Helical" evidence="28">
    <location>
        <begin position="542"/>
        <end position="562"/>
    </location>
</feature>
<evidence type="ECO:0000256" key="20">
    <source>
        <dbReference type="ARBA" id="ARBA00051932"/>
    </source>
</evidence>
<dbReference type="RefSeq" id="NP_001358293.1">
    <property type="nucleotide sequence ID" value="NM_001371364.2"/>
</dbReference>
<evidence type="ECO:0000256" key="19">
    <source>
        <dbReference type="ARBA" id="ARBA00051779"/>
    </source>
</evidence>
<reference evidence="32 33" key="2">
    <citation type="journal article" date="2003" name="Nature">
        <title>The DNA sequence of human chromosome 7.</title>
        <authorList>
            <person name="Hillier L.W."/>
            <person name="Fulton R.S."/>
            <person name="Fulton L.A."/>
            <person name="Graves T.A."/>
            <person name="Pepin K.H."/>
            <person name="Wagner-McPherson C."/>
            <person name="Layman D."/>
            <person name="Maas J."/>
            <person name="Jaeger S."/>
            <person name="Walker R."/>
            <person name="Wylie K."/>
            <person name="Sekhon M."/>
            <person name="Becker M.C."/>
            <person name="O'Laughlin M.D."/>
            <person name="Schaller M.E."/>
            <person name="Fewell G.A."/>
            <person name="Delehaunty K.D."/>
            <person name="Miner T.L."/>
            <person name="Nash W.E."/>
            <person name="Cordes M."/>
            <person name="Du H."/>
            <person name="Sun H."/>
            <person name="Edwards J."/>
            <person name="Bradshaw-Cordum H."/>
            <person name="Ali J."/>
            <person name="Andrews S."/>
            <person name="Isak A."/>
            <person name="Vanbrunt A."/>
            <person name="Nguyen C."/>
            <person name="Du F."/>
            <person name="Lamar B."/>
            <person name="Courtney L."/>
            <person name="Kalicki J."/>
            <person name="Ozersky P."/>
            <person name="Bielicki L."/>
            <person name="Scott K."/>
            <person name="Holmes A."/>
            <person name="Harkins R."/>
            <person name="Harris A."/>
            <person name="Strong C.M."/>
            <person name="Hou S."/>
            <person name="Tomlinson C."/>
            <person name="Dauphin-Kohlberg S."/>
            <person name="Kozlowicz-Reilly A."/>
            <person name="Leonard S."/>
            <person name="Rohlfing T."/>
            <person name="Rock S.M."/>
            <person name="Tin-Wollam A.M."/>
            <person name="Abbott A."/>
            <person name="Minx P."/>
            <person name="Maupin R."/>
            <person name="Strowmatt C."/>
            <person name="Latreille P."/>
            <person name="Miller N."/>
            <person name="Johnson D."/>
            <person name="Murray J."/>
            <person name="Woessner J.P."/>
            <person name="Wendl M.C."/>
            <person name="Yang S.P."/>
            <person name="Schultz B.R."/>
            <person name="Wallis J.W."/>
            <person name="Spieth J."/>
            <person name="Bieri T.A."/>
            <person name="Nelson J.O."/>
            <person name="Berkowicz N."/>
            <person name="Wohldmann P.E."/>
            <person name="Cook L.L."/>
            <person name="Hickenbotham M.T."/>
            <person name="Eldred J."/>
            <person name="Williams D."/>
            <person name="Bedell J.A."/>
            <person name="Mardis E.R."/>
            <person name="Clifton S.W."/>
            <person name="Chissoe S.L."/>
            <person name="Marra M.A."/>
            <person name="Raymond C."/>
            <person name="Haugen E."/>
            <person name="Gillett W."/>
            <person name="Zhou Y."/>
            <person name="James R."/>
            <person name="Phelps K."/>
            <person name="Iadanoto S."/>
            <person name="Bubb K."/>
            <person name="Simms E."/>
            <person name="Levy R."/>
            <person name="Clendenning J."/>
            <person name="Kaul R."/>
            <person name="Kent W.J."/>
            <person name="Furey T.S."/>
            <person name="Baertsch R.A."/>
            <person name="Brent M.R."/>
            <person name="Keibler E."/>
            <person name="Flicek P."/>
            <person name="Bork P."/>
            <person name="Suyama M."/>
            <person name="Bailey J.A."/>
            <person name="Portnoy M.E."/>
            <person name="Torrents D."/>
            <person name="Chinwalla A.T."/>
            <person name="Gish W.R."/>
            <person name="Eddy S.R."/>
            <person name="McPherson J.D."/>
            <person name="Olson M.V."/>
            <person name="Eichler E.E."/>
            <person name="Green E.D."/>
            <person name="Waterston R.H."/>
            <person name="Wilson R.K."/>
        </authorList>
    </citation>
    <scope>NUCLEOTIDE SEQUENCE [LARGE SCALE GENOMIC DNA]</scope>
</reference>
<sequence>MKSDCMQTTICQERKKDPIEMFHSGQLVKVCAPMVRYSKLAFRTLVRKYSCDLCYTPMIVAADFVKSIKARDSEFTTNQGDCPLIVQFAANDARLLSDAARIVCPYANGIDINCGCPQRWAMAEGYGACLINKPELVQDMVKQVRNQVETPGFSVSIKIRIHDDLKRTVDLCQKAEATGVSWITVHGRTAEERHQPVHYDSIKIIKENMSIPVIANGDIRSLKEAENVWRITGTDGVKKKMTLQWAAVATFLYAEIGLILIFCLPFIPPQRWQKIFSFNVWGKIATFWNKAFLTIIILLIVLFLDAVREVRKYSSVHTIEKSSTSRPDAYEHTQMKLFRSQRNLYISGFSLFFWLVLRRLVTLITQLAKELSNKGVLKTQAENTNKAAKKFMEENEKLKRILKSHGKDEECVLEAENKKLVEDQEKLKTELRKTSDALSKAQNDVMEMKMQSERLSKEYDQLLKEHSELQHSSFGEFLSKRSHKNGSIGKQTGSRKGSFRKRQQEKTVNFIKDTCNILCQNDNFVMLASRKFKFRKMHYDRFVIFLMPHIGCIVMALSKYLMMFQIYCKVCIPALKKNISMLNTIFTY</sequence>
<dbReference type="GO" id="GO:0102266">
    <property type="term" value="F:tRNA-dihydrouridine20a synthase activity"/>
    <property type="evidence" value="ECO:0007669"/>
    <property type="project" value="UniProtKB-EC"/>
</dbReference>
<comment type="function">
    <text evidence="2">Catalyzes the synthesis of dihydrouridine, a modified base found in the D-loop of most tRNAs.</text>
</comment>
<dbReference type="InterPro" id="IPR035587">
    <property type="entry name" value="DUS-like_FMN-bd"/>
</dbReference>
<keyword evidence="34 35" id="KW-1267">Proteomics identification</keyword>
<dbReference type="GO" id="GO:0006915">
    <property type="term" value="P:apoptotic process"/>
    <property type="evidence" value="ECO:0007669"/>
    <property type="project" value="UniProtKB-KW"/>
</dbReference>
<dbReference type="PANTHER" id="PTHR11082:SF31">
    <property type="entry name" value="TRNA-DIHYDROURIDINE(20A_20B) SYNTHASE [NAD(P)+]-LIKE"/>
    <property type="match status" value="1"/>
</dbReference>
<dbReference type="FunFam" id="3.20.20.70:FF:000100">
    <property type="entry name" value="tRNA-dihydrouridine synthase"/>
    <property type="match status" value="1"/>
</dbReference>
<feature type="domain" description="Bap31/Bap29 cytoplasmic coiled-coil" evidence="31">
    <location>
        <begin position="425"/>
        <end position="472"/>
    </location>
</feature>
<dbReference type="Antibodypedia" id="81585">
    <property type="antibodies" value="1 antibodies from 1 providers"/>
</dbReference>
<evidence type="ECO:0000256" key="25">
    <source>
        <dbReference type="ARBA" id="ARBA00075658"/>
    </source>
</evidence>
<evidence type="ECO:0000256" key="18">
    <source>
        <dbReference type="ARBA" id="ARBA00050434"/>
    </source>
</evidence>
<reference evidence="32" key="4">
    <citation type="submission" date="2025-08" db="UniProtKB">
        <authorList>
            <consortium name="Ensembl"/>
        </authorList>
    </citation>
    <scope>IDENTIFICATION</scope>
</reference>
<dbReference type="FunFam" id="1.20.5.110:FF:000011">
    <property type="entry name" value="B-cell receptor-associated protein 29"/>
    <property type="match status" value="1"/>
</dbReference>
<dbReference type="HGNC" id="HGNC:54422">
    <property type="gene designation" value="DUS4L-BCAP29"/>
</dbReference>
<dbReference type="EC" id="1.3.1.90" evidence="23"/>
<protein>
    <recommendedName>
        <fullName evidence="24">tRNA-dihydrouridine(20a/20b) synthase [NAD(P)+]-like</fullName>
        <ecNumber evidence="23">1.3.1.90</ecNumber>
    </recommendedName>
    <alternativeName>
        <fullName evidence="25">tRNA-dihydrouridine synthase 4-like</fullName>
    </alternativeName>
</protein>
<keyword evidence="12" id="KW-0931">ER-Golgi transport</keyword>
<evidence type="ECO:0000313" key="33">
    <source>
        <dbReference type="Proteomes" id="UP000005640"/>
    </source>
</evidence>
<feature type="domain" description="DUS-like FMN-binding" evidence="29">
    <location>
        <begin position="31"/>
        <end position="237"/>
    </location>
</feature>
<evidence type="ECO:0000259" key="30">
    <source>
        <dbReference type="Pfam" id="PF05529"/>
    </source>
</evidence>
<evidence type="ECO:0007829" key="34">
    <source>
        <dbReference type="PeptideAtlas" id="A0A669KAY5"/>
    </source>
</evidence>
<feature type="transmembrane region" description="Helical" evidence="28">
    <location>
        <begin position="287"/>
        <end position="304"/>
    </location>
</feature>
<dbReference type="SUPFAM" id="SSF51395">
    <property type="entry name" value="FMN-linked oxidoreductases"/>
    <property type="match status" value="1"/>
</dbReference>